<evidence type="ECO:0000313" key="8">
    <source>
        <dbReference type="Proteomes" id="UP001605036"/>
    </source>
</evidence>
<evidence type="ECO:0000256" key="1">
    <source>
        <dbReference type="ARBA" id="ARBA00004496"/>
    </source>
</evidence>
<dbReference type="Gene3D" id="1.25.40.180">
    <property type="match status" value="1"/>
</dbReference>
<dbReference type="AlphaFoldDB" id="A0ABD1Z1W3"/>
<comment type="similarity">
    <text evidence="2">Belongs to the PDCD4 family.</text>
</comment>
<dbReference type="InterPro" id="IPR003891">
    <property type="entry name" value="Initiation_fac_eIF4g_MI"/>
</dbReference>
<keyword evidence="4" id="KW-0677">Repeat</keyword>
<keyword evidence="5" id="KW-0539">Nucleus</keyword>
<dbReference type="Pfam" id="PF02847">
    <property type="entry name" value="MA3"/>
    <property type="match status" value="1"/>
</dbReference>
<dbReference type="GO" id="GO:0005737">
    <property type="term" value="C:cytoplasm"/>
    <property type="evidence" value="ECO:0007669"/>
    <property type="project" value="UniProtKB-SubCell"/>
</dbReference>
<keyword evidence="3" id="KW-0963">Cytoplasm</keyword>
<dbReference type="EMBL" id="JBHFFA010000002">
    <property type="protein sequence ID" value="KAL2641695.1"/>
    <property type="molecule type" value="Genomic_DNA"/>
</dbReference>
<name>A0ABD1Z1W3_9MARC</name>
<comment type="caution">
    <text evidence="7">The sequence shown here is derived from an EMBL/GenBank/DDBJ whole genome shotgun (WGS) entry which is preliminary data.</text>
</comment>
<dbReference type="PANTHER" id="PTHR12626">
    <property type="entry name" value="PROGRAMMED CELL DEATH 4"/>
    <property type="match status" value="1"/>
</dbReference>
<reference evidence="7 8" key="1">
    <citation type="submission" date="2024-09" db="EMBL/GenBank/DDBJ databases">
        <title>Chromosome-scale assembly of Riccia fluitans.</title>
        <authorList>
            <person name="Paukszto L."/>
            <person name="Sawicki J."/>
            <person name="Karawczyk K."/>
            <person name="Piernik-Szablinska J."/>
            <person name="Szczecinska M."/>
            <person name="Mazdziarz M."/>
        </authorList>
    </citation>
    <scope>NUCLEOTIDE SEQUENCE [LARGE SCALE GENOMIC DNA]</scope>
    <source>
        <strain evidence="7">Rf_01</strain>
        <tissue evidence="7">Aerial parts of the thallus</tissue>
    </source>
</reference>
<evidence type="ECO:0000256" key="3">
    <source>
        <dbReference type="ARBA" id="ARBA00022490"/>
    </source>
</evidence>
<gene>
    <name evidence="7" type="ORF">R1flu_009282</name>
</gene>
<keyword evidence="8" id="KW-1185">Reference proteome</keyword>
<organism evidence="7 8">
    <name type="scientific">Riccia fluitans</name>
    <dbReference type="NCBI Taxonomy" id="41844"/>
    <lineage>
        <taxon>Eukaryota</taxon>
        <taxon>Viridiplantae</taxon>
        <taxon>Streptophyta</taxon>
        <taxon>Embryophyta</taxon>
        <taxon>Marchantiophyta</taxon>
        <taxon>Marchantiopsida</taxon>
        <taxon>Marchantiidae</taxon>
        <taxon>Marchantiales</taxon>
        <taxon>Ricciaceae</taxon>
        <taxon>Riccia</taxon>
    </lineage>
</organism>
<dbReference type="InterPro" id="IPR039778">
    <property type="entry name" value="PDCD4"/>
</dbReference>
<evidence type="ECO:0000259" key="6">
    <source>
        <dbReference type="Pfam" id="PF02847"/>
    </source>
</evidence>
<evidence type="ECO:0000256" key="4">
    <source>
        <dbReference type="ARBA" id="ARBA00022737"/>
    </source>
</evidence>
<dbReference type="Proteomes" id="UP001605036">
    <property type="component" value="Unassembled WGS sequence"/>
</dbReference>
<protein>
    <recommendedName>
        <fullName evidence="6">MI domain-containing protein</fullName>
    </recommendedName>
</protein>
<sequence length="131" mass="14480">MQALSSLRKHASERVLRCWGGSGSGLAVENTKIIKLLEEYDAGRDLGEACQCIRDLDIPFFHHEGKEERPFIRVCTVSSWVSPEEATKGISSRWELAGYTLCIDGSGERSAIASCGEVLVFRILARAHIMP</sequence>
<dbReference type="PANTHER" id="PTHR12626:SF0">
    <property type="entry name" value="PROGRAMMED CELL DEATH PROTEIN 4"/>
    <property type="match status" value="1"/>
</dbReference>
<proteinExistence type="inferred from homology"/>
<evidence type="ECO:0000256" key="2">
    <source>
        <dbReference type="ARBA" id="ARBA00005497"/>
    </source>
</evidence>
<feature type="domain" description="MI" evidence="6">
    <location>
        <begin position="31"/>
        <end position="64"/>
    </location>
</feature>
<comment type="subcellular location">
    <subcellularLocation>
        <location evidence="1">Cytoplasm</location>
    </subcellularLocation>
</comment>
<dbReference type="SUPFAM" id="SSF48371">
    <property type="entry name" value="ARM repeat"/>
    <property type="match status" value="1"/>
</dbReference>
<accession>A0ABD1Z1W3</accession>
<evidence type="ECO:0000313" key="7">
    <source>
        <dbReference type="EMBL" id="KAL2641695.1"/>
    </source>
</evidence>
<dbReference type="InterPro" id="IPR016024">
    <property type="entry name" value="ARM-type_fold"/>
</dbReference>
<evidence type="ECO:0000256" key="5">
    <source>
        <dbReference type="ARBA" id="ARBA00023242"/>
    </source>
</evidence>